<dbReference type="OMA" id="HAICKAS"/>
<feature type="domain" description="Alcohol dehydrogenase-like N-terminal" evidence="3">
    <location>
        <begin position="41"/>
        <end position="136"/>
    </location>
</feature>
<dbReference type="PhylomeDB" id="A0A068VGF1"/>
<proteinExistence type="inferred from homology"/>
<dbReference type="InterPro" id="IPR011032">
    <property type="entry name" value="GroES-like_sf"/>
</dbReference>
<keyword evidence="2" id="KW-0560">Oxidoreductase</keyword>
<dbReference type="InParanoid" id="A0A068VGF1"/>
<dbReference type="PANTHER" id="PTHR44573">
    <property type="entry name" value="NADPH-DEPENDENT ALKENAL/ONE OXIDOREDUCTASE, CHLOROPLASTIC"/>
    <property type="match status" value="1"/>
</dbReference>
<protein>
    <submittedName>
        <fullName evidence="4">DH200=94 genomic scaffold, scaffold_678</fullName>
    </submittedName>
</protein>
<dbReference type="PANTHER" id="PTHR44573:SF1">
    <property type="entry name" value="NADPH-DEPENDENT ALKENAL_ONE OXIDOREDUCTASE, CHLOROPLASTIC"/>
    <property type="match status" value="1"/>
</dbReference>
<dbReference type="Pfam" id="PF08240">
    <property type="entry name" value="ADH_N"/>
    <property type="match status" value="1"/>
</dbReference>
<dbReference type="Gramene" id="CDP19786">
    <property type="protein sequence ID" value="CDP19786"/>
    <property type="gene ID" value="GSCOC_T00009604001"/>
</dbReference>
<dbReference type="GO" id="GO:0016628">
    <property type="term" value="F:oxidoreductase activity, acting on the CH-CH group of donors, NAD or NADP as acceptor"/>
    <property type="evidence" value="ECO:0007669"/>
    <property type="project" value="InterPro"/>
</dbReference>
<dbReference type="InterPro" id="IPR044626">
    <property type="entry name" value="AOR-like"/>
</dbReference>
<dbReference type="STRING" id="49390.A0A068VGF1"/>
<sequence>MGTSTPVNIPSKMKAWVYGQYGKPEDVLKLKSEVDVPDVNDDQVLIKVAAASLNPIDFKHMHGYFKAIGSSPPVNTFFLFFFSRKIVVFRVGSKVKEFEVGDEAYGDIHEHALYPKECGSLAEYTAMEEKVLALKPKNLSFAEATSLPVAIETAYGGPESAGLSAGKSLLVLGGACGVGSNVILLYVQVKKFDLHLFHCKYTGQLVV</sequence>
<name>A0A068VGF1_COFCA</name>
<evidence type="ECO:0000256" key="2">
    <source>
        <dbReference type="ARBA" id="ARBA00023002"/>
    </source>
</evidence>
<gene>
    <name evidence="4" type="ORF">GSCOC_T00009604001</name>
</gene>
<reference evidence="5" key="1">
    <citation type="journal article" date="2014" name="Science">
        <title>The coffee genome provides insight into the convergent evolution of caffeine biosynthesis.</title>
        <authorList>
            <person name="Denoeud F."/>
            <person name="Carretero-Paulet L."/>
            <person name="Dereeper A."/>
            <person name="Droc G."/>
            <person name="Guyot R."/>
            <person name="Pietrella M."/>
            <person name="Zheng C."/>
            <person name="Alberti A."/>
            <person name="Anthony F."/>
            <person name="Aprea G."/>
            <person name="Aury J.M."/>
            <person name="Bento P."/>
            <person name="Bernard M."/>
            <person name="Bocs S."/>
            <person name="Campa C."/>
            <person name="Cenci A."/>
            <person name="Combes M.C."/>
            <person name="Crouzillat D."/>
            <person name="Da Silva C."/>
            <person name="Daddiego L."/>
            <person name="De Bellis F."/>
            <person name="Dussert S."/>
            <person name="Garsmeur O."/>
            <person name="Gayraud T."/>
            <person name="Guignon V."/>
            <person name="Jahn K."/>
            <person name="Jamilloux V."/>
            <person name="Joet T."/>
            <person name="Labadie K."/>
            <person name="Lan T."/>
            <person name="Leclercq J."/>
            <person name="Lepelley M."/>
            <person name="Leroy T."/>
            <person name="Li L.T."/>
            <person name="Librado P."/>
            <person name="Lopez L."/>
            <person name="Munoz A."/>
            <person name="Noel B."/>
            <person name="Pallavicini A."/>
            <person name="Perrotta G."/>
            <person name="Poncet V."/>
            <person name="Pot D."/>
            <person name="Priyono X."/>
            <person name="Rigoreau M."/>
            <person name="Rouard M."/>
            <person name="Rozas J."/>
            <person name="Tranchant-Dubreuil C."/>
            <person name="VanBuren R."/>
            <person name="Zhang Q."/>
            <person name="Andrade A.C."/>
            <person name="Argout X."/>
            <person name="Bertrand B."/>
            <person name="de Kochko A."/>
            <person name="Graziosi G."/>
            <person name="Henry R.J."/>
            <person name="Jayarama X."/>
            <person name="Ming R."/>
            <person name="Nagai C."/>
            <person name="Rounsley S."/>
            <person name="Sankoff D."/>
            <person name="Giuliano G."/>
            <person name="Albert V.A."/>
            <person name="Wincker P."/>
            <person name="Lashermes P."/>
        </authorList>
    </citation>
    <scope>NUCLEOTIDE SEQUENCE [LARGE SCALE GENOMIC DNA]</scope>
    <source>
        <strain evidence="5">cv. DH200-94</strain>
    </source>
</reference>
<dbReference type="Gene3D" id="3.40.50.720">
    <property type="entry name" value="NAD(P)-binding Rossmann-like Domain"/>
    <property type="match status" value="1"/>
</dbReference>
<evidence type="ECO:0000259" key="3">
    <source>
        <dbReference type="Pfam" id="PF08240"/>
    </source>
</evidence>
<evidence type="ECO:0000313" key="4">
    <source>
        <dbReference type="EMBL" id="CDP19786.1"/>
    </source>
</evidence>
<dbReference type="OrthoDB" id="1710250at2759"/>
<organism evidence="4 5">
    <name type="scientific">Coffea canephora</name>
    <name type="common">Robusta coffee</name>
    <dbReference type="NCBI Taxonomy" id="49390"/>
    <lineage>
        <taxon>Eukaryota</taxon>
        <taxon>Viridiplantae</taxon>
        <taxon>Streptophyta</taxon>
        <taxon>Embryophyta</taxon>
        <taxon>Tracheophyta</taxon>
        <taxon>Spermatophyta</taxon>
        <taxon>Magnoliopsida</taxon>
        <taxon>eudicotyledons</taxon>
        <taxon>Gunneridae</taxon>
        <taxon>Pentapetalae</taxon>
        <taxon>asterids</taxon>
        <taxon>lamiids</taxon>
        <taxon>Gentianales</taxon>
        <taxon>Rubiaceae</taxon>
        <taxon>Ixoroideae</taxon>
        <taxon>Gardenieae complex</taxon>
        <taxon>Bertiereae - Coffeeae clade</taxon>
        <taxon>Coffeeae</taxon>
        <taxon>Coffea</taxon>
    </lineage>
</organism>
<evidence type="ECO:0000256" key="1">
    <source>
        <dbReference type="ARBA" id="ARBA00010371"/>
    </source>
</evidence>
<evidence type="ECO:0000313" key="5">
    <source>
        <dbReference type="Proteomes" id="UP000295252"/>
    </source>
</evidence>
<dbReference type="InterPro" id="IPR013154">
    <property type="entry name" value="ADH-like_N"/>
</dbReference>
<dbReference type="SUPFAM" id="SSF50129">
    <property type="entry name" value="GroES-like"/>
    <property type="match status" value="1"/>
</dbReference>
<comment type="similarity">
    <text evidence="1">Belongs to the zinc-containing alcohol dehydrogenase family. Quinone oxidoreductase subfamily.</text>
</comment>
<dbReference type="AlphaFoldDB" id="A0A068VGF1"/>
<keyword evidence="5" id="KW-1185">Reference proteome</keyword>
<accession>A0A068VGF1</accession>
<dbReference type="EMBL" id="HG739762">
    <property type="protein sequence ID" value="CDP19786.1"/>
    <property type="molecule type" value="Genomic_DNA"/>
</dbReference>
<dbReference type="Gene3D" id="3.90.180.10">
    <property type="entry name" value="Medium-chain alcohol dehydrogenases, catalytic domain"/>
    <property type="match status" value="1"/>
</dbReference>
<dbReference type="Proteomes" id="UP000295252">
    <property type="component" value="Unassembled WGS sequence"/>
</dbReference>